<dbReference type="InterPro" id="IPR045229">
    <property type="entry name" value="TPP_enz"/>
</dbReference>
<protein>
    <submittedName>
        <fullName evidence="5">Acetolactate synthase (Thiamine-pyrophosphate-requiring) protein</fullName>
        <ecNumber evidence="5">2.2.1.6</ecNumber>
    </submittedName>
</protein>
<dbReference type="GO" id="GO:0030976">
    <property type="term" value="F:thiamine pyrophosphate binding"/>
    <property type="evidence" value="ECO:0007669"/>
    <property type="project" value="InterPro"/>
</dbReference>
<dbReference type="Proteomes" id="UP000000329">
    <property type="component" value="Chromosome"/>
</dbReference>
<evidence type="ECO:0000259" key="3">
    <source>
        <dbReference type="Pfam" id="PF02775"/>
    </source>
</evidence>
<evidence type="ECO:0000313" key="6">
    <source>
        <dbReference type="Proteomes" id="UP000000329"/>
    </source>
</evidence>
<dbReference type="CDD" id="cd07035">
    <property type="entry name" value="TPP_PYR_POX_like"/>
    <property type="match status" value="1"/>
</dbReference>
<dbReference type="NCBIfam" id="NF005760">
    <property type="entry name" value="PRK07586.1"/>
    <property type="match status" value="1"/>
</dbReference>
<dbReference type="KEGG" id="hse:Hsero_3951"/>
<dbReference type="InterPro" id="IPR029061">
    <property type="entry name" value="THDP-binding"/>
</dbReference>
<dbReference type="GO" id="GO:0044281">
    <property type="term" value="P:small molecule metabolic process"/>
    <property type="evidence" value="ECO:0007669"/>
    <property type="project" value="UniProtKB-ARBA"/>
</dbReference>
<evidence type="ECO:0000256" key="1">
    <source>
        <dbReference type="ARBA" id="ARBA00007812"/>
    </source>
</evidence>
<dbReference type="PANTHER" id="PTHR18968">
    <property type="entry name" value="THIAMINE PYROPHOSPHATE ENZYMES"/>
    <property type="match status" value="1"/>
</dbReference>
<gene>
    <name evidence="5" type="ordered locus">Hsero_3951</name>
</gene>
<evidence type="ECO:0000313" key="5">
    <source>
        <dbReference type="EMBL" id="ADJ65422.1"/>
    </source>
</evidence>
<dbReference type="InterPro" id="IPR029035">
    <property type="entry name" value="DHS-like_NAD/FAD-binding_dom"/>
</dbReference>
<keyword evidence="5" id="KW-0808">Transferase</keyword>
<dbReference type="Gene3D" id="3.40.50.970">
    <property type="match status" value="2"/>
</dbReference>
<accession>D8ISK6</accession>
<dbReference type="Pfam" id="PF02776">
    <property type="entry name" value="TPP_enzyme_N"/>
    <property type="match status" value="1"/>
</dbReference>
<evidence type="ECO:0000259" key="4">
    <source>
        <dbReference type="Pfam" id="PF02776"/>
    </source>
</evidence>
<dbReference type="InterPro" id="IPR011766">
    <property type="entry name" value="TPP_enzyme_TPP-bd"/>
</dbReference>
<organism evidence="5 6">
    <name type="scientific">Herbaspirillum seropedicae (strain SmR1)</name>
    <dbReference type="NCBI Taxonomy" id="757424"/>
    <lineage>
        <taxon>Bacteria</taxon>
        <taxon>Pseudomonadati</taxon>
        <taxon>Pseudomonadota</taxon>
        <taxon>Betaproteobacteria</taxon>
        <taxon>Burkholderiales</taxon>
        <taxon>Oxalobacteraceae</taxon>
        <taxon>Herbaspirillum</taxon>
    </lineage>
</organism>
<dbReference type="STRING" id="757424.Hsero_3951"/>
<dbReference type="eggNOG" id="COG0028">
    <property type="taxonomic scope" value="Bacteria"/>
</dbReference>
<dbReference type="SUPFAM" id="SSF52467">
    <property type="entry name" value="DHS-like NAD/FAD-binding domain"/>
    <property type="match status" value="1"/>
</dbReference>
<dbReference type="InterPro" id="IPR012001">
    <property type="entry name" value="Thiamin_PyroP_enz_TPP-bd_dom"/>
</dbReference>
<feature type="domain" description="Thiamine pyrophosphate enzyme N-terminal TPP-binding" evidence="4">
    <location>
        <begin position="37"/>
        <end position="140"/>
    </location>
</feature>
<feature type="domain" description="Thiamine pyrophosphate enzyme TPP-binding" evidence="3">
    <location>
        <begin position="409"/>
        <end position="547"/>
    </location>
</feature>
<dbReference type="GO" id="GO:0050660">
    <property type="term" value="F:flavin adenine dinucleotide binding"/>
    <property type="evidence" value="ECO:0007669"/>
    <property type="project" value="TreeGrafter"/>
</dbReference>
<comment type="similarity">
    <text evidence="1">Belongs to the TPP enzyme family.</text>
</comment>
<dbReference type="SUPFAM" id="SSF52518">
    <property type="entry name" value="Thiamin diphosphate-binding fold (THDP-binding)"/>
    <property type="match status" value="2"/>
</dbReference>
<keyword evidence="2" id="KW-0786">Thiamine pyrophosphate</keyword>
<proteinExistence type="inferred from homology"/>
<dbReference type="Pfam" id="PF02775">
    <property type="entry name" value="TPP_enzyme_C"/>
    <property type="match status" value="1"/>
</dbReference>
<evidence type="ECO:0000256" key="2">
    <source>
        <dbReference type="ARBA" id="ARBA00023052"/>
    </source>
</evidence>
<name>D8ISK6_HERSS</name>
<reference evidence="5 6" key="1">
    <citation type="submission" date="2010-04" db="EMBL/GenBank/DDBJ databases">
        <title>The genome of Herbaspirillum seropedicae SmR1, an endophytic, nitrogen-fixing, plant-growth promoting beta-Proteobacteria.</title>
        <authorList>
            <person name="Pedrosa F.O."/>
            <person name="Monteiro R.A."/>
            <person name="Wassem R."/>
            <person name="Cruz L.M."/>
            <person name="Ayub R.A."/>
            <person name="Colauto N.B."/>
            <person name="Fernandez M.A."/>
            <person name="Fungaro M.H.P."/>
            <person name="Grisard E.C."/>
            <person name="Hungria M."/>
            <person name="Madeira H.M.F."/>
            <person name="Nodari R.O."/>
            <person name="Osaku C.A."/>
            <person name="Petzl-Erler M.L."/>
            <person name="Terenzi H."/>
            <person name="Vieira L.G.E."/>
            <person name="Almeida M.I.M."/>
            <person name="Alves L.R."/>
            <person name="Arantes O.M.N."/>
            <person name="Balsanelli E."/>
            <person name="Barcellos F.G."/>
            <person name="Baura V.A."/>
            <person name="Binde D.R."/>
            <person name="Campo R.J."/>
            <person name="Chubatsu L.S."/>
            <person name="Chueire L.M.O."/>
            <person name="Ciferri R.R."/>
            <person name="Correa L.C."/>
            <person name="da Conceicao Silva J.L."/>
            <person name="Dabul A.N.G."/>
            <person name="Dambros B.P."/>
            <person name="Faoro H."/>
            <person name="Favetti A."/>
            <person name="Friedermann G."/>
            <person name="Furlaneto M.C."/>
            <person name="Gasques L.S."/>
            <person name="Gimenes C.C.T."/>
            <person name="Gioppo N.M.R."/>
            <person name="Glienke-Blanco C."/>
            <person name="Godoy L.P."/>
            <person name="Guerra M.P."/>
            <person name="Karp S."/>
            <person name="Kava-Cordeiro V."/>
            <person name="Margarido V.P."/>
            <person name="Mathioni S.M."/>
            <person name="Menck-Soares M.A."/>
            <person name="Murace N.K."/>
            <person name="Nicolas M.F."/>
            <person name="Oliveira C.E.C."/>
            <person name="Pagnan N.A.B."/>
            <person name="Pamphile J.A."/>
            <person name="Patussi E.V."/>
            <person name="Pereira L.F.P."/>
            <person name="Pereira-Ferrari L."/>
            <person name="Pinto F.G.S."/>
            <person name="Precoma C."/>
            <person name="Prioli A.J."/>
            <person name="Prioli S.M.A.P."/>
            <person name="Raittz R.T."/>
            <person name="Ramos H.J.O."/>
            <person name="Ribeiro E.M.S.F."/>
            <person name="Rigo L.U."/>
            <person name="Rocha C.L.M.S.C."/>
            <person name="Rocha S.N."/>
            <person name="Santos K."/>
            <person name="Satori D."/>
            <person name="Silva A.G."/>
            <person name="Simao R.C.G."/>
            <person name="Soares M.A.M."/>
            <person name="Souza E.M."/>
            <person name="Steffens M.B.R."/>
            <person name="Steindel M."/>
            <person name="Tadra-Sfeir M.Z."/>
            <person name="Takahashi E.K."/>
            <person name="Torres R.A."/>
            <person name="Valle J.S."/>
            <person name="Vernal J.I."/>
            <person name="Vilas-Boas L.A."/>
            <person name="Watanabe M.A.E."/>
            <person name="Weiss V.A."/>
            <person name="Yates M.A."/>
            <person name="Souza E.M."/>
        </authorList>
    </citation>
    <scope>NUCLEOTIDE SEQUENCE [LARGE SCALE GENOMIC DNA]</scope>
    <source>
        <strain evidence="5 6">SmR1</strain>
    </source>
</reference>
<dbReference type="HOGENOM" id="CLU_013748_8_0_4"/>
<dbReference type="EC" id="2.2.1.6" evidence="5"/>
<sequence>MPQTSQPQRPGWSVQPRRSACAALAAGGKGREMTRYTGAHALWAGLLDQGVDTCFANPGTTELDLVRGLESFPKLRCVVALQENVCTGAADGYGRMLGRPASTLLHLGPGFANGIANLHNARRARTPIVNIIGDHTSWHLPYDAPLSSDIESLAHPVSGWVHRITGTADIAAAAAESVRQSTAAGGQGSTLIFPADFQYADMAEASPAAATEKDTGQADDYRADQALARLQGAQRVVFLLGGGGEESGLGARAQRAVARIAAHIGCSVYAETFPARAERGQGLPSFDRLPYFPEPARKVLDDADLVVLVGALPPITYFGYVGHPSALVAPERLLTISLPGRPAAGRVEQLADALGAPAYVTPQHALPPLPEGELTPQKIAAVLARELPERAIVSVEGGTCGYPFYAVSDAARPHTVLTNTGGAIGQGLPVALGAAVACPDRTVVGLLSDGSTQYTIQTLWSLAHENARVVVLIAANHQYAILRNELRRDGAPLGERAAQMTALDHPRIDWVGLAQSYGVPASRAETAQQLQQQLQAAFAGTGPALIEMAL</sequence>
<dbReference type="PANTHER" id="PTHR18968:SF86">
    <property type="entry name" value="ACETOLACTATE SYNTHASE LARGE SUBUNIT ILVX-RELATED"/>
    <property type="match status" value="1"/>
</dbReference>
<dbReference type="GO" id="GO:0003984">
    <property type="term" value="F:acetolactate synthase activity"/>
    <property type="evidence" value="ECO:0007669"/>
    <property type="project" value="UniProtKB-EC"/>
</dbReference>
<dbReference type="AlphaFoldDB" id="D8ISK6"/>
<dbReference type="CDD" id="cd02002">
    <property type="entry name" value="TPP_BFDC"/>
    <property type="match status" value="1"/>
</dbReference>
<keyword evidence="6" id="KW-1185">Reference proteome</keyword>
<dbReference type="EMBL" id="CP002039">
    <property type="protein sequence ID" value="ADJ65422.1"/>
    <property type="molecule type" value="Genomic_DNA"/>
</dbReference>
<dbReference type="Gene3D" id="3.40.50.1220">
    <property type="entry name" value="TPP-binding domain"/>
    <property type="match status" value="1"/>
</dbReference>